<dbReference type="Pfam" id="PF07870">
    <property type="entry name" value="DUF1657"/>
    <property type="match status" value="1"/>
</dbReference>
<evidence type="ECO:0000256" key="3">
    <source>
        <dbReference type="ARBA" id="ARBA00022475"/>
    </source>
</evidence>
<name>A0ABY6Z7T0_9BACL</name>
<dbReference type="Gene3D" id="3.30.240.20">
    <property type="entry name" value="bsu07140 like domains"/>
    <property type="match status" value="2"/>
</dbReference>
<comment type="similarity">
    <text evidence="2">Belongs to the UPF0702 family.</text>
</comment>
<sequence>MPTTPEVLVQSLFAFAVLFTLARIMGKRQVAQLSFFDYIVGITVGNIAASWSLDDVKNTHAIASLLVWTILPLIVAWIQRKSFRSRKVLDGKPKVLVEDGQILEKNLKKANLTIEELMLLLRQKDIFKLSDVEFAILETNGSLTAMKKTELQPLTPKDSGIQVINEREPQVVIVDGHVIKETLQKTGYSKEWLLGEIMKQGASDFQDVFTAQIDSNGGVYVDLYSDSIKKPQIKDKPLLAASLKKIQADMESFALETNNAQAKESYTQGANALEKLIKDIAPFLKD</sequence>
<keyword evidence="5 7" id="KW-1133">Transmembrane helix</keyword>
<evidence type="ECO:0000313" key="11">
    <source>
        <dbReference type="Proteomes" id="UP001164803"/>
    </source>
</evidence>
<dbReference type="EMBL" id="CP104064">
    <property type="protein sequence ID" value="WAH38882.1"/>
    <property type="molecule type" value="Genomic_DNA"/>
</dbReference>
<dbReference type="Pfam" id="PF20730">
    <property type="entry name" value="YetF_N"/>
    <property type="match status" value="1"/>
</dbReference>
<evidence type="ECO:0000256" key="1">
    <source>
        <dbReference type="ARBA" id="ARBA00004651"/>
    </source>
</evidence>
<evidence type="ECO:0000259" key="9">
    <source>
        <dbReference type="Pfam" id="PF20730"/>
    </source>
</evidence>
<evidence type="ECO:0000256" key="5">
    <source>
        <dbReference type="ARBA" id="ARBA00022989"/>
    </source>
</evidence>
<reference evidence="10" key="1">
    <citation type="submission" date="2022-08" db="EMBL/GenBank/DDBJ databases">
        <title>Alicyclobacillus dauci DSM2870, complete genome.</title>
        <authorList>
            <person name="Wang Q."/>
            <person name="Cai R."/>
            <person name="Wang Z."/>
        </authorList>
    </citation>
    <scope>NUCLEOTIDE SEQUENCE</scope>
    <source>
        <strain evidence="10">DSM 28700</strain>
    </source>
</reference>
<dbReference type="InterPro" id="IPR007353">
    <property type="entry name" value="DUF421"/>
</dbReference>
<proteinExistence type="inferred from homology"/>
<dbReference type="Proteomes" id="UP001164803">
    <property type="component" value="Chromosome"/>
</dbReference>
<keyword evidence="11" id="KW-1185">Reference proteome</keyword>
<evidence type="ECO:0000256" key="6">
    <source>
        <dbReference type="ARBA" id="ARBA00023136"/>
    </source>
</evidence>
<organism evidence="10 11">
    <name type="scientific">Alicyclobacillus dauci</name>
    <dbReference type="NCBI Taxonomy" id="1475485"/>
    <lineage>
        <taxon>Bacteria</taxon>
        <taxon>Bacillati</taxon>
        <taxon>Bacillota</taxon>
        <taxon>Bacilli</taxon>
        <taxon>Bacillales</taxon>
        <taxon>Alicyclobacillaceae</taxon>
        <taxon>Alicyclobacillus</taxon>
    </lineage>
</organism>
<comment type="subcellular location">
    <subcellularLocation>
        <location evidence="1">Cell membrane</location>
        <topology evidence="1">Multi-pass membrane protein</topology>
    </subcellularLocation>
</comment>
<evidence type="ECO:0000256" key="7">
    <source>
        <dbReference type="SAM" id="Phobius"/>
    </source>
</evidence>
<dbReference type="InterPro" id="IPR012452">
    <property type="entry name" value="DUF1657"/>
</dbReference>
<keyword evidence="4 7" id="KW-0812">Transmembrane</keyword>
<feature type="domain" description="YetF-like N-terminal transmembrane" evidence="9">
    <location>
        <begin position="9"/>
        <end position="78"/>
    </location>
</feature>
<feature type="transmembrane region" description="Helical" evidence="7">
    <location>
        <begin position="7"/>
        <end position="26"/>
    </location>
</feature>
<gene>
    <name evidence="10" type="ORF">NZD86_10580</name>
</gene>
<dbReference type="RefSeq" id="WP_268046487.1">
    <property type="nucleotide sequence ID" value="NZ_CP104064.1"/>
</dbReference>
<dbReference type="InterPro" id="IPR023090">
    <property type="entry name" value="UPF0702_alpha/beta_dom_sf"/>
</dbReference>
<evidence type="ECO:0000313" key="10">
    <source>
        <dbReference type="EMBL" id="WAH38882.1"/>
    </source>
</evidence>
<protein>
    <submittedName>
        <fullName evidence="10">DUF421 domain-containing protein</fullName>
    </submittedName>
</protein>
<feature type="domain" description="YetF C-terminal" evidence="8">
    <location>
        <begin position="82"/>
        <end position="213"/>
    </location>
</feature>
<evidence type="ECO:0000256" key="2">
    <source>
        <dbReference type="ARBA" id="ARBA00006448"/>
    </source>
</evidence>
<dbReference type="PANTHER" id="PTHR34582">
    <property type="entry name" value="UPF0702 TRANSMEMBRANE PROTEIN YCAP"/>
    <property type="match status" value="1"/>
</dbReference>
<keyword evidence="6 7" id="KW-0472">Membrane</keyword>
<dbReference type="Pfam" id="PF04239">
    <property type="entry name" value="DUF421"/>
    <property type="match status" value="1"/>
</dbReference>
<evidence type="ECO:0000256" key="4">
    <source>
        <dbReference type="ARBA" id="ARBA00022692"/>
    </source>
</evidence>
<accession>A0ABY6Z7T0</accession>
<evidence type="ECO:0000259" key="8">
    <source>
        <dbReference type="Pfam" id="PF04239"/>
    </source>
</evidence>
<keyword evidence="3" id="KW-1003">Cell membrane</keyword>
<dbReference type="PANTHER" id="PTHR34582:SF7">
    <property type="entry name" value="UPF0702 TRANSMEMBRANE PROTEIN YDFS"/>
    <property type="match status" value="1"/>
</dbReference>
<feature type="transmembrane region" description="Helical" evidence="7">
    <location>
        <begin position="59"/>
        <end position="78"/>
    </location>
</feature>
<dbReference type="InterPro" id="IPR048454">
    <property type="entry name" value="YetF_N"/>
</dbReference>